<accession>A0A4R6IPX8</accession>
<keyword evidence="1" id="KW-0812">Transmembrane</keyword>
<name>A0A4R6IPX8_9SPHI</name>
<organism evidence="2 3">
    <name type="scientific">Pedobacter duraquae</name>
    <dbReference type="NCBI Taxonomy" id="425511"/>
    <lineage>
        <taxon>Bacteria</taxon>
        <taxon>Pseudomonadati</taxon>
        <taxon>Bacteroidota</taxon>
        <taxon>Sphingobacteriia</taxon>
        <taxon>Sphingobacteriales</taxon>
        <taxon>Sphingobacteriaceae</taxon>
        <taxon>Pedobacter</taxon>
    </lineage>
</organism>
<comment type="caution">
    <text evidence="2">The sequence shown here is derived from an EMBL/GenBank/DDBJ whole genome shotgun (WGS) entry which is preliminary data.</text>
</comment>
<reference evidence="2 3" key="1">
    <citation type="submission" date="2019-03" db="EMBL/GenBank/DDBJ databases">
        <title>Genomic Encyclopedia of Archaeal and Bacterial Type Strains, Phase II (KMG-II): from individual species to whole genera.</title>
        <authorList>
            <person name="Goeker M."/>
        </authorList>
    </citation>
    <scope>NUCLEOTIDE SEQUENCE [LARGE SCALE GENOMIC DNA]</scope>
    <source>
        <strain evidence="2 3">DSM 19034</strain>
    </source>
</reference>
<dbReference type="AlphaFoldDB" id="A0A4R6IPX8"/>
<evidence type="ECO:0000313" key="3">
    <source>
        <dbReference type="Proteomes" id="UP000295499"/>
    </source>
</evidence>
<gene>
    <name evidence="2" type="ORF">CLV32_0353</name>
</gene>
<dbReference type="Proteomes" id="UP000295499">
    <property type="component" value="Unassembled WGS sequence"/>
</dbReference>
<feature type="transmembrane region" description="Helical" evidence="1">
    <location>
        <begin position="21"/>
        <end position="41"/>
    </location>
</feature>
<sequence length="42" mass="4792">MRIEPVDVEKKAAKFILLAKKNIAILISLGLVSFFFIKILFL</sequence>
<keyword evidence="1" id="KW-1133">Transmembrane helix</keyword>
<keyword evidence="3" id="KW-1185">Reference proteome</keyword>
<proteinExistence type="predicted"/>
<dbReference type="EMBL" id="SNWM01000001">
    <property type="protein sequence ID" value="TDO24066.1"/>
    <property type="molecule type" value="Genomic_DNA"/>
</dbReference>
<protein>
    <submittedName>
        <fullName evidence="2">Uncharacterized protein</fullName>
    </submittedName>
</protein>
<keyword evidence="1" id="KW-0472">Membrane</keyword>
<evidence type="ECO:0000313" key="2">
    <source>
        <dbReference type="EMBL" id="TDO24066.1"/>
    </source>
</evidence>
<evidence type="ECO:0000256" key="1">
    <source>
        <dbReference type="SAM" id="Phobius"/>
    </source>
</evidence>